<comment type="caution">
    <text evidence="9">The sequence shown here is derived from an EMBL/GenBank/DDBJ whole genome shotgun (WGS) entry which is preliminary data.</text>
</comment>
<evidence type="ECO:0000256" key="5">
    <source>
        <dbReference type="ARBA" id="ARBA00022895"/>
    </source>
</evidence>
<keyword evidence="7" id="KW-0539">Nucleus</keyword>
<comment type="similarity">
    <text evidence="3">Belongs to the telombin family.</text>
</comment>
<dbReference type="Proteomes" id="UP001608902">
    <property type="component" value="Unassembled WGS sequence"/>
</dbReference>
<keyword evidence="10" id="KW-1185">Reference proteome</keyword>
<sequence length="279" mass="31927">MSPFSFSEDIISFYLSQDHHLSELAAGFSVDVVLYGEHADNARNKVKAGDIVMMRNLHFYFKSGERLIVMHDGAEGNGFTRGIDVLPNCDMKTMLLREIEKHRQRPTTGISDLARPPDTVQYAPNESRSRMFTAMMIASKLKNIVMNGENIFFCKNKDATGCLVKETLEVFLIQLCLLQILERDKSNILPPIIEKCEEYLDANHTRMVKAILSDSVLKLTHLVHSSLPHCGRKVKQEITRQENILPGPVFPSSVVFDRLWYMHFFRCLPGHEFKLTRIL</sequence>
<evidence type="ECO:0000256" key="2">
    <source>
        <dbReference type="ARBA" id="ARBA00004574"/>
    </source>
</evidence>
<organism evidence="9 10">
    <name type="scientific">Gnathostoma spinigerum</name>
    <dbReference type="NCBI Taxonomy" id="75299"/>
    <lineage>
        <taxon>Eukaryota</taxon>
        <taxon>Metazoa</taxon>
        <taxon>Ecdysozoa</taxon>
        <taxon>Nematoda</taxon>
        <taxon>Chromadorea</taxon>
        <taxon>Rhabditida</taxon>
        <taxon>Spirurina</taxon>
        <taxon>Gnathostomatomorpha</taxon>
        <taxon>Gnathostomatoidea</taxon>
        <taxon>Gnathostomatidae</taxon>
        <taxon>Gnathostoma</taxon>
    </lineage>
</organism>
<proteinExistence type="inferred from homology"/>
<dbReference type="EMBL" id="JBGFUD010014722">
    <property type="protein sequence ID" value="MFH4983986.1"/>
    <property type="molecule type" value="Genomic_DNA"/>
</dbReference>
<keyword evidence="6" id="KW-0238">DNA-binding</keyword>
<evidence type="ECO:0000256" key="7">
    <source>
        <dbReference type="ARBA" id="ARBA00023242"/>
    </source>
</evidence>
<name>A0ABD6EXB7_9BILA</name>
<evidence type="ECO:0000256" key="6">
    <source>
        <dbReference type="ARBA" id="ARBA00023125"/>
    </source>
</evidence>
<dbReference type="InterPro" id="IPR012340">
    <property type="entry name" value="NA-bd_OB-fold"/>
</dbReference>
<accession>A0ABD6EXB7</accession>
<evidence type="ECO:0000313" key="10">
    <source>
        <dbReference type="Proteomes" id="UP001608902"/>
    </source>
</evidence>
<comment type="subcellular location">
    <subcellularLocation>
        <location evidence="2">Chromosome</location>
        <location evidence="2">Telomere</location>
    </subcellularLocation>
    <subcellularLocation>
        <location evidence="1">Nucleus</location>
    </subcellularLocation>
</comment>
<dbReference type="GO" id="GO:0005634">
    <property type="term" value="C:nucleus"/>
    <property type="evidence" value="ECO:0007669"/>
    <property type="project" value="UniProtKB-SubCell"/>
</dbReference>
<dbReference type="Pfam" id="PF16686">
    <property type="entry name" value="POT1PC"/>
    <property type="match status" value="1"/>
</dbReference>
<dbReference type="GO" id="GO:0003677">
    <property type="term" value="F:DNA binding"/>
    <property type="evidence" value="ECO:0007669"/>
    <property type="project" value="UniProtKB-KW"/>
</dbReference>
<keyword evidence="5" id="KW-0779">Telomere</keyword>
<dbReference type="Gene3D" id="2.40.50.140">
    <property type="entry name" value="Nucleic acid-binding proteins"/>
    <property type="match status" value="1"/>
</dbReference>
<dbReference type="SUPFAM" id="SSF50249">
    <property type="entry name" value="Nucleic acid-binding proteins"/>
    <property type="match status" value="1"/>
</dbReference>
<evidence type="ECO:0000256" key="3">
    <source>
        <dbReference type="ARBA" id="ARBA00008442"/>
    </source>
</evidence>
<evidence type="ECO:0000259" key="8">
    <source>
        <dbReference type="Pfam" id="PF16686"/>
    </source>
</evidence>
<gene>
    <name evidence="9" type="ORF">AB6A40_010695</name>
</gene>
<evidence type="ECO:0000313" key="9">
    <source>
        <dbReference type="EMBL" id="MFH4983986.1"/>
    </source>
</evidence>
<dbReference type="AlphaFoldDB" id="A0ABD6EXB7"/>
<dbReference type="InterPro" id="IPR032042">
    <property type="entry name" value="POT1PC"/>
</dbReference>
<reference evidence="9 10" key="1">
    <citation type="submission" date="2024-08" db="EMBL/GenBank/DDBJ databases">
        <title>Gnathostoma spinigerum genome.</title>
        <authorList>
            <person name="Gonzalez-Bertolin B."/>
            <person name="Monzon S."/>
            <person name="Zaballos A."/>
            <person name="Jimenez P."/>
            <person name="Dekumyoy P."/>
            <person name="Varona S."/>
            <person name="Cuesta I."/>
            <person name="Sumanam S."/>
            <person name="Adisakwattana P."/>
            <person name="Gasser R.B."/>
            <person name="Hernandez-Gonzalez A."/>
            <person name="Young N.D."/>
            <person name="Perteguer M.J."/>
        </authorList>
    </citation>
    <scope>NUCLEOTIDE SEQUENCE [LARGE SCALE GENOMIC DNA]</scope>
    <source>
        <strain evidence="9">AL3</strain>
        <tissue evidence="9">Liver</tissue>
    </source>
</reference>
<dbReference type="GO" id="GO:0000781">
    <property type="term" value="C:chromosome, telomeric region"/>
    <property type="evidence" value="ECO:0007669"/>
    <property type="project" value="UniProtKB-SubCell"/>
</dbReference>
<evidence type="ECO:0000256" key="1">
    <source>
        <dbReference type="ARBA" id="ARBA00004123"/>
    </source>
</evidence>
<protein>
    <recommendedName>
        <fullName evidence="8">Protection of telomeres protein 1 ssDNA-binding domain-containing protein</fullName>
    </recommendedName>
</protein>
<keyword evidence="4" id="KW-0158">Chromosome</keyword>
<evidence type="ECO:0000256" key="4">
    <source>
        <dbReference type="ARBA" id="ARBA00022454"/>
    </source>
</evidence>
<feature type="domain" description="Protection of telomeres protein 1 ssDNA-binding" evidence="8">
    <location>
        <begin position="18"/>
        <end position="94"/>
    </location>
</feature>